<sequence>MWNESHGSGVRPPAQFVCEACRYRYHRFVGVGVSDSGIPDAIGSAPNRPVPRAATAVLVSEVLSAVEVSAQVSMSM</sequence>
<protein>
    <submittedName>
        <fullName evidence="1">Uncharacterized protein</fullName>
    </submittedName>
</protein>
<name>A0A2I8VFP1_9EURY</name>
<evidence type="ECO:0000313" key="1">
    <source>
        <dbReference type="EMBL" id="AUV80753.1"/>
    </source>
</evidence>
<evidence type="ECO:0000313" key="2">
    <source>
        <dbReference type="Proteomes" id="UP000236584"/>
    </source>
</evidence>
<gene>
    <name evidence="1" type="ORF">C2R22_03025</name>
</gene>
<dbReference type="EMBL" id="CP026309">
    <property type="protein sequence ID" value="AUV80753.1"/>
    <property type="molecule type" value="Genomic_DNA"/>
</dbReference>
<organism evidence="1 2">
    <name type="scientific">Salinigranum rubrum</name>
    <dbReference type="NCBI Taxonomy" id="755307"/>
    <lineage>
        <taxon>Archaea</taxon>
        <taxon>Methanobacteriati</taxon>
        <taxon>Methanobacteriota</taxon>
        <taxon>Stenosarchaea group</taxon>
        <taxon>Halobacteria</taxon>
        <taxon>Halobacteriales</taxon>
        <taxon>Haloferacaceae</taxon>
        <taxon>Salinigranum</taxon>
    </lineage>
</organism>
<accession>A0A2I8VFP1</accession>
<keyword evidence="2" id="KW-1185">Reference proteome</keyword>
<reference evidence="1 2" key="1">
    <citation type="submission" date="2018-01" db="EMBL/GenBank/DDBJ databases">
        <title>Complete genome sequence of Salinigranum rubrum GX10T, an extremely halophilic archaeon isolated from a marine solar saltern.</title>
        <authorList>
            <person name="Han S."/>
        </authorList>
    </citation>
    <scope>NUCLEOTIDE SEQUENCE [LARGE SCALE GENOMIC DNA]</scope>
    <source>
        <strain evidence="1 2">GX10</strain>
    </source>
</reference>
<dbReference type="AlphaFoldDB" id="A0A2I8VFP1"/>
<dbReference type="Proteomes" id="UP000236584">
    <property type="component" value="Chromosome"/>
</dbReference>
<proteinExistence type="predicted"/>
<dbReference type="KEGG" id="srub:C2R22_03025"/>